<dbReference type="eggNOG" id="ENOG502S3PV">
    <property type="taxonomic scope" value="Eukaryota"/>
</dbReference>
<evidence type="ECO:0000256" key="2">
    <source>
        <dbReference type="SAM" id="MobiDB-lite"/>
    </source>
</evidence>
<dbReference type="CDD" id="cd20404">
    <property type="entry name" value="Tudor_Agenet_AtEML-like"/>
    <property type="match status" value="1"/>
</dbReference>
<accession>T0S9R6</accession>
<feature type="compositionally biased region" description="Polar residues" evidence="2">
    <location>
        <begin position="849"/>
        <end position="860"/>
    </location>
</feature>
<feature type="compositionally biased region" description="Acidic residues" evidence="2">
    <location>
        <begin position="56"/>
        <end position="65"/>
    </location>
</feature>
<dbReference type="Gene3D" id="2.30.30.140">
    <property type="match status" value="1"/>
</dbReference>
<dbReference type="EMBL" id="JH767138">
    <property type="protein sequence ID" value="EQC39497.1"/>
    <property type="molecule type" value="Genomic_DNA"/>
</dbReference>
<dbReference type="InParanoid" id="T0S9R6"/>
<evidence type="ECO:0000313" key="3">
    <source>
        <dbReference type="EMBL" id="EQC39497.1"/>
    </source>
</evidence>
<dbReference type="Proteomes" id="UP000030762">
    <property type="component" value="Unassembled WGS sequence"/>
</dbReference>
<dbReference type="OrthoDB" id="77492at2759"/>
<feature type="compositionally biased region" description="Pro residues" evidence="2">
    <location>
        <begin position="732"/>
        <end position="744"/>
    </location>
</feature>
<feature type="coiled-coil region" evidence="1">
    <location>
        <begin position="777"/>
        <end position="831"/>
    </location>
</feature>
<proteinExistence type="predicted"/>
<feature type="compositionally biased region" description="Low complexity" evidence="2">
    <location>
        <begin position="69"/>
        <end position="92"/>
    </location>
</feature>
<dbReference type="AlphaFoldDB" id="T0S9R6"/>
<dbReference type="GeneID" id="19943665"/>
<keyword evidence="4" id="KW-1185">Reference proteome</keyword>
<feature type="region of interest" description="Disordered" evidence="2">
    <location>
        <begin position="844"/>
        <end position="911"/>
    </location>
</feature>
<keyword evidence="1" id="KW-0175">Coiled coil</keyword>
<feature type="region of interest" description="Disordered" evidence="2">
    <location>
        <begin position="728"/>
        <end position="750"/>
    </location>
</feature>
<evidence type="ECO:0008006" key="5">
    <source>
        <dbReference type="Google" id="ProtNLM"/>
    </source>
</evidence>
<evidence type="ECO:0000256" key="1">
    <source>
        <dbReference type="SAM" id="Coils"/>
    </source>
</evidence>
<sequence>MDVGARVRVFWASEDAWFEGEITAIDDGSIHVLFDDGDEGEYEPGDQIELLASCDADDDTMDDERDLASSELAAESDNDAASNDDLSRPSSSRLRDDAIEMDLPDDDLAVAAIAMLSATDDDDTSGNNDPTPSLAASEAYSFADDDDASVPVAATDALPSPHSPVPHQLQWWRVRFTKDGCTETGVIIDVSLPLLHVDRDLARGSLVYLDVDLDTIEYMERTSVFAFTTVAAPSVLARRCESPPLLSRNPLAGLDMTTTDVRKKLLQYASLIEHCLCAKDAWQTTIALHLAEHQRLATCFQDMQSPDRGLRLAAARFLCALAHESQRNQSLLLQYNGLSVLCLRIFSIPSHFQRHYEAQCRLQRASPTQDGFLHYLTAFVRDRMRPLLARLHSCYDAPERRLPMVWFSAHCPKSAENDDDDIDAIGGFGHDVSTVPDPDTHLIGFVLGRDPACVPPTALTKSEVDTMAKLFVVSPPNAISVLQEAQMLLGTLSPPVNRFVVRDKLAASPLVQHLVDDMDMGVMGVVAALDDVAIVGWRDLFSYLSMRLHLDALGALFDAAWVAELVGVFRSLLPDLNPLLRPTTWVWNVELIDAIERHSVLVSDFRICGALEKLHGVALRPLGFLCLLTALRQCLLPSPTFQPRKTLKQATAHRVTSRLTSQTTDERVSSAIARAKAAVCSLQATQSHRARTHPRATYLRHVSNVDTIQTYVTQQAHALESELRDFMRAQRDPPPSPSSSPPTHDPNASLQPHLNAVLSARGQDLDAIASALHVEKMERADAKRRTVQRNKVKLQREQAKIAAAMAAKETKAQALRDAIEAKKRLQQQQAHRRHALRQARVVAQLQRQESSGDNNNSNTAHPKRPASARPQRSEPHRPKEPTRPRSPPPRLSSPTRTPRRPRCQSARLIRDRSTAFGNIMSDLQSAELAAKKVHAKKLWRAMRADEKAVVGKYAGPPPTQPATETHETPRFTRMSFLSPTKAVSTTPLELPLANEATCKKLAGELLPPEVRPPEIHDAATPSYVVLAKYKRTLSDTQRELYKARFATPTSKLNHRLSCAVQEQYVHMTRRKEAWDAFSAQSHLYSDDPNLLKRTELGHVIRSVGLQVAPTTLEAICRRLDTKLTGFIAWRDFYEWFQGQDEQRATSRSLRT</sequence>
<name>T0S9R6_SAPDV</name>
<dbReference type="OMA" id="RANVYGC"/>
<protein>
    <recommendedName>
        <fullName evidence="5">EF-hand domain-containing protein</fullName>
    </recommendedName>
</protein>
<feature type="compositionally biased region" description="Basic and acidic residues" evidence="2">
    <location>
        <begin position="871"/>
        <end position="883"/>
    </location>
</feature>
<dbReference type="VEuPathDB" id="FungiDB:SDRG_02938"/>
<dbReference type="RefSeq" id="XP_008606769.1">
    <property type="nucleotide sequence ID" value="XM_008608547.1"/>
</dbReference>
<organism evidence="3 4">
    <name type="scientific">Saprolegnia diclina (strain VS20)</name>
    <dbReference type="NCBI Taxonomy" id="1156394"/>
    <lineage>
        <taxon>Eukaryota</taxon>
        <taxon>Sar</taxon>
        <taxon>Stramenopiles</taxon>
        <taxon>Oomycota</taxon>
        <taxon>Saprolegniomycetes</taxon>
        <taxon>Saprolegniales</taxon>
        <taxon>Saprolegniaceae</taxon>
        <taxon>Saprolegnia</taxon>
    </lineage>
</organism>
<gene>
    <name evidence="3" type="ORF">SDRG_02938</name>
</gene>
<feature type="region of interest" description="Disordered" evidence="2">
    <location>
        <begin position="56"/>
        <end position="96"/>
    </location>
</feature>
<reference evidence="3 4" key="1">
    <citation type="submission" date="2012-04" db="EMBL/GenBank/DDBJ databases">
        <title>The Genome Sequence of Saprolegnia declina VS20.</title>
        <authorList>
            <consortium name="The Broad Institute Genome Sequencing Platform"/>
            <person name="Russ C."/>
            <person name="Nusbaum C."/>
            <person name="Tyler B."/>
            <person name="van West P."/>
            <person name="Dieguez-Uribeondo J."/>
            <person name="de Bruijn I."/>
            <person name="Tripathy S."/>
            <person name="Jiang R."/>
            <person name="Young S.K."/>
            <person name="Zeng Q."/>
            <person name="Gargeya S."/>
            <person name="Fitzgerald M."/>
            <person name="Haas B."/>
            <person name="Abouelleil A."/>
            <person name="Alvarado L."/>
            <person name="Arachchi H.M."/>
            <person name="Berlin A."/>
            <person name="Chapman S.B."/>
            <person name="Goldberg J."/>
            <person name="Griggs A."/>
            <person name="Gujja S."/>
            <person name="Hansen M."/>
            <person name="Howarth C."/>
            <person name="Imamovic A."/>
            <person name="Larimer J."/>
            <person name="McCowen C."/>
            <person name="Montmayeur A."/>
            <person name="Murphy C."/>
            <person name="Neiman D."/>
            <person name="Pearson M."/>
            <person name="Priest M."/>
            <person name="Roberts A."/>
            <person name="Saif S."/>
            <person name="Shea T."/>
            <person name="Sisk P."/>
            <person name="Sykes S."/>
            <person name="Wortman J."/>
            <person name="Nusbaum C."/>
            <person name="Birren B."/>
        </authorList>
    </citation>
    <scope>NUCLEOTIDE SEQUENCE [LARGE SCALE GENOMIC DNA]</scope>
    <source>
        <strain evidence="3 4">VS20</strain>
    </source>
</reference>
<evidence type="ECO:0000313" key="4">
    <source>
        <dbReference type="Proteomes" id="UP000030762"/>
    </source>
</evidence>